<sequence>MLRRFARPEHITAKEPQPALLSIHGGGFVSENVDICAGLFSQMVIGADRPVFAVDYRLAPEHPYPAAIEDSFAALYAGAGVAVSLALMARDKELSPPIAKLVLMHPMLNDRTRYPEDAEFLKFATWSPKHNKLAWAAYLGEDKAGEPEVEAGDFKELPSTYIDIGTLDVFRDENLEFVKRLLADNVEVEFHLWPGVPHVFEFLGAGTKWHRRATETRNDALKEF</sequence>
<keyword evidence="4" id="KW-1185">Reference proteome</keyword>
<name>A0A8H4XNW3_9HYPO</name>
<dbReference type="GO" id="GO:0016787">
    <property type="term" value="F:hydrolase activity"/>
    <property type="evidence" value="ECO:0007669"/>
    <property type="project" value="UniProtKB-KW"/>
</dbReference>
<evidence type="ECO:0000313" key="4">
    <source>
        <dbReference type="Proteomes" id="UP000635477"/>
    </source>
</evidence>
<gene>
    <name evidence="3" type="ORF">FZEAL_2101</name>
</gene>
<dbReference type="SUPFAM" id="SSF53474">
    <property type="entry name" value="alpha/beta-Hydrolases"/>
    <property type="match status" value="1"/>
</dbReference>
<accession>A0A8H4XNW3</accession>
<protein>
    <recommendedName>
        <fullName evidence="2">Alpha/beta hydrolase fold-3 domain-containing protein</fullName>
    </recommendedName>
</protein>
<keyword evidence="1" id="KW-0378">Hydrolase</keyword>
<evidence type="ECO:0000313" key="3">
    <source>
        <dbReference type="EMBL" id="KAF4982217.1"/>
    </source>
</evidence>
<dbReference type="AlphaFoldDB" id="A0A8H4XNW3"/>
<dbReference type="EMBL" id="JABEYC010000130">
    <property type="protein sequence ID" value="KAF4982217.1"/>
    <property type="molecule type" value="Genomic_DNA"/>
</dbReference>
<evidence type="ECO:0000259" key="2">
    <source>
        <dbReference type="Pfam" id="PF07859"/>
    </source>
</evidence>
<dbReference type="OrthoDB" id="408631at2759"/>
<dbReference type="InterPro" id="IPR013094">
    <property type="entry name" value="AB_hydrolase_3"/>
</dbReference>
<dbReference type="InterPro" id="IPR029058">
    <property type="entry name" value="AB_hydrolase_fold"/>
</dbReference>
<dbReference type="Gene3D" id="3.40.50.1820">
    <property type="entry name" value="alpha/beta hydrolase"/>
    <property type="match status" value="2"/>
</dbReference>
<evidence type="ECO:0000256" key="1">
    <source>
        <dbReference type="ARBA" id="ARBA00022801"/>
    </source>
</evidence>
<dbReference type="PANTHER" id="PTHR48081:SF8">
    <property type="entry name" value="ALPHA_BETA HYDROLASE FOLD-3 DOMAIN-CONTAINING PROTEIN-RELATED"/>
    <property type="match status" value="1"/>
</dbReference>
<dbReference type="InterPro" id="IPR050300">
    <property type="entry name" value="GDXG_lipolytic_enzyme"/>
</dbReference>
<reference evidence="3" key="2">
    <citation type="submission" date="2020-05" db="EMBL/GenBank/DDBJ databases">
        <authorList>
            <person name="Kim H.-S."/>
            <person name="Proctor R.H."/>
            <person name="Brown D.W."/>
        </authorList>
    </citation>
    <scope>NUCLEOTIDE SEQUENCE</scope>
    <source>
        <strain evidence="3">NRRL 22465</strain>
    </source>
</reference>
<dbReference type="Pfam" id="PF07859">
    <property type="entry name" value="Abhydrolase_3"/>
    <property type="match status" value="2"/>
</dbReference>
<comment type="caution">
    <text evidence="3">The sequence shown here is derived from an EMBL/GenBank/DDBJ whole genome shotgun (WGS) entry which is preliminary data.</text>
</comment>
<dbReference type="Proteomes" id="UP000635477">
    <property type="component" value="Unassembled WGS sequence"/>
</dbReference>
<feature type="domain" description="Alpha/beta hydrolase fold-3" evidence="2">
    <location>
        <begin position="21"/>
        <end position="75"/>
    </location>
</feature>
<reference evidence="3" key="1">
    <citation type="journal article" date="2020" name="BMC Genomics">
        <title>Correction to: Identification and distribution of gene clusters required for synthesis of sphingolipid metabolism inhibitors in diverse species of the filamentous fungus Fusarium.</title>
        <authorList>
            <person name="Kim H.S."/>
            <person name="Lohmar J.M."/>
            <person name="Busman M."/>
            <person name="Brown D.W."/>
            <person name="Naumann T.A."/>
            <person name="Divon H.H."/>
            <person name="Lysoe E."/>
            <person name="Uhlig S."/>
            <person name="Proctor R.H."/>
        </authorList>
    </citation>
    <scope>NUCLEOTIDE SEQUENCE</scope>
    <source>
        <strain evidence="3">NRRL 22465</strain>
    </source>
</reference>
<dbReference type="PANTHER" id="PTHR48081">
    <property type="entry name" value="AB HYDROLASE SUPERFAMILY PROTEIN C4A8.06C"/>
    <property type="match status" value="1"/>
</dbReference>
<feature type="domain" description="Alpha/beta hydrolase fold-3" evidence="2">
    <location>
        <begin position="77"/>
        <end position="200"/>
    </location>
</feature>
<proteinExistence type="predicted"/>
<organism evidence="3 4">
    <name type="scientific">Fusarium zealandicum</name>
    <dbReference type="NCBI Taxonomy" id="1053134"/>
    <lineage>
        <taxon>Eukaryota</taxon>
        <taxon>Fungi</taxon>
        <taxon>Dikarya</taxon>
        <taxon>Ascomycota</taxon>
        <taxon>Pezizomycotina</taxon>
        <taxon>Sordariomycetes</taxon>
        <taxon>Hypocreomycetidae</taxon>
        <taxon>Hypocreales</taxon>
        <taxon>Nectriaceae</taxon>
        <taxon>Fusarium</taxon>
        <taxon>Fusarium staphyleae species complex</taxon>
    </lineage>
</organism>